<feature type="domain" description="Gliding motility protein GldL-like N-terminal" evidence="3">
    <location>
        <begin position="28"/>
        <end position="88"/>
    </location>
</feature>
<dbReference type="Proteomes" id="UP000006545">
    <property type="component" value="Chromosome"/>
</dbReference>
<evidence type="ECO:0000313" key="5">
    <source>
        <dbReference type="Proteomes" id="UP000006545"/>
    </source>
</evidence>
<dbReference type="RefSeq" id="WP_013760851.1">
    <property type="nucleotide sequence ID" value="NC_015501.1"/>
</dbReference>
<feature type="transmembrane region" description="Helical" evidence="2">
    <location>
        <begin position="24"/>
        <end position="47"/>
    </location>
</feature>
<organism evidence="4 5">
    <name type="scientific">Porphyromonas asaccharolytica (strain ATCC 25260 / DSM 20707 / BCRC 10618 / CCUG 7834 / JCM 6326 / LMG 13178 / VPI 4198 / B440)</name>
    <name type="common">Bacteroides asaccharolyticus</name>
    <dbReference type="NCBI Taxonomy" id="879243"/>
    <lineage>
        <taxon>Bacteria</taxon>
        <taxon>Pseudomonadati</taxon>
        <taxon>Bacteroidota</taxon>
        <taxon>Bacteroidia</taxon>
        <taxon>Bacteroidales</taxon>
        <taxon>Porphyromonadaceae</taxon>
        <taxon>Porphyromonas</taxon>
    </lineage>
</organism>
<dbReference type="EMBL" id="CP002689">
    <property type="protein sequence ID" value="AEE13519.1"/>
    <property type="molecule type" value="Genomic_DNA"/>
</dbReference>
<feature type="region of interest" description="Disordered" evidence="1">
    <location>
        <begin position="310"/>
        <end position="352"/>
    </location>
</feature>
<dbReference type="OrthoDB" id="1466660at2"/>
<proteinExistence type="predicted"/>
<keyword evidence="2" id="KW-1133">Transmembrane helix</keyword>
<dbReference type="Pfam" id="PF22827">
    <property type="entry name" value="GldL_N"/>
    <property type="match status" value="1"/>
</dbReference>
<evidence type="ECO:0000256" key="2">
    <source>
        <dbReference type="SAM" id="Phobius"/>
    </source>
</evidence>
<accession>F4KNS2</accession>
<reference evidence="5" key="1">
    <citation type="submission" date="2011-04" db="EMBL/GenBank/DDBJ databases">
        <title>The complete genome of Porphyromonas asaccharolytica DSM 20707.</title>
        <authorList>
            <person name="Lucas S."/>
            <person name="Han J."/>
            <person name="Lapidus A."/>
            <person name="Bruce D."/>
            <person name="Goodwin L."/>
            <person name="Pitluck S."/>
            <person name="Peters L."/>
            <person name="Kyrpides N."/>
            <person name="Mavromatis K."/>
            <person name="Ivanova N."/>
            <person name="Ovchinnikova G."/>
            <person name="Pagani I."/>
            <person name="Lu M."/>
            <person name="Detter J.C."/>
            <person name="Tapia R."/>
            <person name="Han C."/>
            <person name="Land M."/>
            <person name="Hauser L."/>
            <person name="Markowitz V."/>
            <person name="Cheng J.-F."/>
            <person name="Hugenholtz P."/>
            <person name="Woyke T."/>
            <person name="Wu D."/>
            <person name="Gronow S."/>
            <person name="Wellnitz S."/>
            <person name="Brambilla E."/>
            <person name="Klenk H.-P."/>
            <person name="Eisen J.A."/>
        </authorList>
    </citation>
    <scope>NUCLEOTIDE SEQUENCE [LARGE SCALE GENOMIC DNA]</scope>
    <source>
        <strain evidence="5">ATCC 25260 / DSM 20707 / VPI 4198</strain>
    </source>
</reference>
<evidence type="ECO:0000259" key="3">
    <source>
        <dbReference type="Pfam" id="PF22827"/>
    </source>
</evidence>
<dbReference type="NCBIfam" id="TIGR03513">
    <property type="entry name" value="GldL_gliding"/>
    <property type="match status" value="1"/>
</dbReference>
<dbReference type="KEGG" id="pah:Poras_1588"/>
<dbReference type="STRING" id="879243.Poras_1588"/>
<dbReference type="InterPro" id="IPR019852">
    <property type="entry name" value="Motility-assoc_prot_GldL"/>
</dbReference>
<name>F4KNS2_PORAD</name>
<sequence>MAKKYRRYKNGLEMYLSSKKGRRVLNFAYSWGAAVVILGALFKLLHFPFGNEMLFIGMITEFFVFFISGFEQPEEHYQWEQVFPELDSKNPMDKQEMEARRQYLLRKAQEAAAAPAPSYAYPEGEHHEPARAYVAQPQAQQQTQTQVQASYVTPEGGYGAPASEVQVERLSSAIDQLANAASQLSRLGELSQQMTDQWVAMQQDGRTLGESAVEYQTQMDTTSQHLARLNQIYESQLASITGQVATIDQINQGLEHIKNMYQDSAIDSTTFRTQNERLTMQLSELNRVYARILEALTVNMGAPGMAGRPYQGGYEPSYYAPRQEYPSARPDYYASQPYQAPRNAGAPQEPQE</sequence>
<evidence type="ECO:0000313" key="4">
    <source>
        <dbReference type="EMBL" id="AEE13519.1"/>
    </source>
</evidence>
<keyword evidence="2" id="KW-0472">Membrane</keyword>
<dbReference type="InterPro" id="IPR055087">
    <property type="entry name" value="GldL-like_N"/>
</dbReference>
<keyword evidence="5" id="KW-1185">Reference proteome</keyword>
<dbReference type="AlphaFoldDB" id="F4KNS2"/>
<keyword evidence="2" id="KW-0812">Transmembrane</keyword>
<protein>
    <submittedName>
        <fullName evidence="4">Gliding motility-associated protein GldL</fullName>
    </submittedName>
</protein>
<evidence type="ECO:0000256" key="1">
    <source>
        <dbReference type="SAM" id="MobiDB-lite"/>
    </source>
</evidence>
<dbReference type="HOGENOM" id="CLU_082721_0_0_10"/>
<dbReference type="eggNOG" id="ENOG502Z8HM">
    <property type="taxonomic scope" value="Bacteria"/>
</dbReference>
<gene>
    <name evidence="4" type="ordered locus">Poras_1588</name>
</gene>